<evidence type="ECO:0000256" key="2">
    <source>
        <dbReference type="ARBA" id="ARBA00022617"/>
    </source>
</evidence>
<organism evidence="9 10">
    <name type="scientific">Streptomyces alkaliterrae</name>
    <dbReference type="NCBI Taxonomy" id="2213162"/>
    <lineage>
        <taxon>Bacteria</taxon>
        <taxon>Bacillati</taxon>
        <taxon>Actinomycetota</taxon>
        <taxon>Actinomycetes</taxon>
        <taxon>Kitasatosporales</taxon>
        <taxon>Streptomycetaceae</taxon>
        <taxon>Streptomyces</taxon>
    </lineage>
</organism>
<keyword evidence="3 7" id="KW-0479">Metal-binding</keyword>
<evidence type="ECO:0000313" key="10">
    <source>
        <dbReference type="Proteomes" id="UP000320857"/>
    </source>
</evidence>
<dbReference type="PANTHER" id="PTHR46696">
    <property type="entry name" value="P450, PUTATIVE (EUROFUNG)-RELATED"/>
    <property type="match status" value="1"/>
</dbReference>
<dbReference type="InterPro" id="IPR017972">
    <property type="entry name" value="Cyt_P450_CS"/>
</dbReference>
<name>A0A5P0YT59_9ACTN</name>
<evidence type="ECO:0000256" key="5">
    <source>
        <dbReference type="ARBA" id="ARBA00023004"/>
    </source>
</evidence>
<dbReference type="Gene3D" id="1.10.630.10">
    <property type="entry name" value="Cytochrome P450"/>
    <property type="match status" value="1"/>
</dbReference>
<sequence length="388" mass="41813">MHEDPHAVFGWLAARGPVHRVRVPVFDKECWLVVGHAEARAALLDDRLRNDIRHSADWTDDGGYAVGHNMLQSDPPQHTRLRRLVSAEFTARRVAAMRPRVRQLVDELLDALPATGPADLVESLALPLPMAVICELMGVPESDRADFRSWSSEVVAPTSAEAAGAAAGALSGYFAELIARRRAEGGEDLLSALVRSNTADAAAEERLSDEELLGMAFLLLVAGHETTVNLIGGGLLELLRRPAQLAALRADAGLLENAVEEMLRHVSPVQTSSFRFAAEPVTVAGREIPAGASVLVGLAAAARAASVAPRPDEFDVRRPPEQSRAHLAFGHGAHFCLGAPLARLETAIALGSLLERRPRVRLDPDRPVTWRPSAIMLRGPATLPVRFD</sequence>
<evidence type="ECO:0000256" key="3">
    <source>
        <dbReference type="ARBA" id="ARBA00022723"/>
    </source>
</evidence>
<keyword evidence="10" id="KW-1185">Reference proteome</keyword>
<dbReference type="InterPro" id="IPR002397">
    <property type="entry name" value="Cyt_P450_B"/>
</dbReference>
<evidence type="ECO:0000256" key="7">
    <source>
        <dbReference type="RuleBase" id="RU000461"/>
    </source>
</evidence>
<dbReference type="GO" id="GO:0005506">
    <property type="term" value="F:iron ion binding"/>
    <property type="evidence" value="ECO:0007669"/>
    <property type="project" value="InterPro"/>
</dbReference>
<dbReference type="EMBL" id="VJYK02000173">
    <property type="protein sequence ID" value="MQS03485.1"/>
    <property type="molecule type" value="Genomic_DNA"/>
</dbReference>
<dbReference type="InterPro" id="IPR036396">
    <property type="entry name" value="Cyt_P450_sf"/>
</dbReference>
<dbReference type="CDD" id="cd11029">
    <property type="entry name" value="CYP107-like"/>
    <property type="match status" value="1"/>
</dbReference>
<evidence type="ECO:0000313" key="8">
    <source>
        <dbReference type="EMBL" id="MBB1260450.1"/>
    </source>
</evidence>
<dbReference type="PROSITE" id="PS00086">
    <property type="entry name" value="CYTOCHROME_P450"/>
    <property type="match status" value="1"/>
</dbReference>
<dbReference type="Proteomes" id="UP000517765">
    <property type="component" value="Unassembled WGS sequence"/>
</dbReference>
<dbReference type="OrthoDB" id="5500002at2"/>
<reference evidence="11" key="2">
    <citation type="submission" date="2020-05" db="EMBL/GenBank/DDBJ databases">
        <title>Classification of alakaliphilic streptomycetes isolated from an alkaline soil next to Lonar Crater, India and a proposal for the recognition of Streptomyces alkaliterrae sp. nov.</title>
        <authorList>
            <person name="Golinska P."/>
        </authorList>
    </citation>
    <scope>NUCLEOTIDE SEQUENCE [LARGE SCALE GENOMIC DNA]</scope>
    <source>
        <strain evidence="11">OF8</strain>
    </source>
</reference>
<proteinExistence type="inferred from homology"/>
<dbReference type="PANTHER" id="PTHR46696:SF1">
    <property type="entry name" value="CYTOCHROME P450 YJIB-RELATED"/>
    <property type="match status" value="1"/>
</dbReference>
<evidence type="ECO:0000313" key="11">
    <source>
        <dbReference type="Proteomes" id="UP000517765"/>
    </source>
</evidence>
<evidence type="ECO:0000313" key="9">
    <source>
        <dbReference type="EMBL" id="MQS03485.1"/>
    </source>
</evidence>
<dbReference type="AlphaFoldDB" id="A0A5P0YT59"/>
<dbReference type="SUPFAM" id="SSF48264">
    <property type="entry name" value="Cytochrome P450"/>
    <property type="match status" value="1"/>
</dbReference>
<protein>
    <submittedName>
        <fullName evidence="9">Cytochrome P450</fullName>
    </submittedName>
</protein>
<accession>A0A5P0YT59</accession>
<dbReference type="Proteomes" id="UP000320857">
    <property type="component" value="Unassembled WGS sequence"/>
</dbReference>
<dbReference type="InterPro" id="IPR001128">
    <property type="entry name" value="Cyt_P450"/>
</dbReference>
<keyword evidence="6 7" id="KW-0503">Monooxygenase</keyword>
<dbReference type="Pfam" id="PF00067">
    <property type="entry name" value="p450"/>
    <property type="match status" value="1"/>
</dbReference>
<evidence type="ECO:0000256" key="1">
    <source>
        <dbReference type="ARBA" id="ARBA00010617"/>
    </source>
</evidence>
<dbReference type="GO" id="GO:0004497">
    <property type="term" value="F:monooxygenase activity"/>
    <property type="evidence" value="ECO:0007669"/>
    <property type="project" value="UniProtKB-KW"/>
</dbReference>
<comment type="similarity">
    <text evidence="1 7">Belongs to the cytochrome P450 family.</text>
</comment>
<reference evidence="8" key="3">
    <citation type="journal article" name="Syst. Appl. Microbiol.">
        <title>Streptomyces alkaliterrae sp. nov., isolated from an alkaline soil, and emended descriptions of Streptomyces alkaliphilus, Streptomyces calidiresistens and Streptomyces durbertensis.</title>
        <authorList>
            <person name="Swiecimska M."/>
            <person name="Golinska P."/>
            <person name="Nouioui I."/>
            <person name="Wypij M."/>
            <person name="Rai M."/>
            <person name="Sangal V."/>
            <person name="Goodfellow M."/>
        </authorList>
    </citation>
    <scope>NUCLEOTIDE SEQUENCE</scope>
    <source>
        <strain evidence="8">OF8</strain>
    </source>
</reference>
<reference evidence="9 10" key="1">
    <citation type="submission" date="2019-10" db="EMBL/GenBank/DDBJ databases">
        <title>Streptomyces sp. nov., a novel actinobacterium isolated from alkaline environment.</title>
        <authorList>
            <person name="Golinska P."/>
        </authorList>
    </citation>
    <scope>NUCLEOTIDE SEQUENCE [LARGE SCALE GENOMIC DNA]</scope>
    <source>
        <strain evidence="9 10">OF1</strain>
    </source>
</reference>
<keyword evidence="5 7" id="KW-0408">Iron</keyword>
<dbReference type="FunFam" id="1.10.630.10:FF:000018">
    <property type="entry name" value="Cytochrome P450 monooxygenase"/>
    <property type="match status" value="1"/>
</dbReference>
<dbReference type="GO" id="GO:0016705">
    <property type="term" value="F:oxidoreductase activity, acting on paired donors, with incorporation or reduction of molecular oxygen"/>
    <property type="evidence" value="ECO:0007669"/>
    <property type="project" value="InterPro"/>
</dbReference>
<evidence type="ECO:0000256" key="6">
    <source>
        <dbReference type="ARBA" id="ARBA00023033"/>
    </source>
</evidence>
<keyword evidence="4 7" id="KW-0560">Oxidoreductase</keyword>
<dbReference type="PRINTS" id="PR00359">
    <property type="entry name" value="BP450"/>
</dbReference>
<dbReference type="GO" id="GO:0020037">
    <property type="term" value="F:heme binding"/>
    <property type="evidence" value="ECO:0007669"/>
    <property type="project" value="InterPro"/>
</dbReference>
<dbReference type="EMBL" id="JABJXA010000098">
    <property type="protein sequence ID" value="MBB1260450.1"/>
    <property type="molecule type" value="Genomic_DNA"/>
</dbReference>
<evidence type="ECO:0000256" key="4">
    <source>
        <dbReference type="ARBA" id="ARBA00023002"/>
    </source>
</evidence>
<gene>
    <name evidence="9" type="ORF">FNX44_016725</name>
    <name evidence="8" type="ORF">H3147_16635</name>
</gene>
<comment type="caution">
    <text evidence="9">The sequence shown here is derived from an EMBL/GenBank/DDBJ whole genome shotgun (WGS) entry which is preliminary data.</text>
</comment>
<keyword evidence="2 7" id="KW-0349">Heme</keyword>